<dbReference type="PANTHER" id="PTHR10039:SF5">
    <property type="entry name" value="NACHT DOMAIN-CONTAINING PROTEIN"/>
    <property type="match status" value="1"/>
</dbReference>
<evidence type="ECO:0000259" key="2">
    <source>
        <dbReference type="PROSITE" id="PS50837"/>
    </source>
</evidence>
<sequence length="517" mass="59622">MASHVANHGPGSQFFHGGTGNQNIVQHILSGETGKPNTSAINRKLLSALRRTDPRDDKLRIERTKGGLLRDSYRWILDDDDFVRWRYDPERRLLWIRGDPGKGKTMLMCGIIDELNRYEEYKPLYFFCQATNSDLNNATSVLRGLLYSFLAQHPESCDLVPSFRQRFKHSQGNLFADTNVWDALNSTFKNELLHHEAFKDVVIIIDAMDECTHDLKELLEFVIGVSSHLNPIKVIVSSRIWLQVEERMRDVPHVTSISLEDNRPAVSKAVTNYIRAKTEQLASQRNYTIQQKEEMRSYLTTNAHHTFLWVALVIEQLEHRRDGDHATTMRPQDLPPGLGPFFQRMFDQILEDEEDYPKDVELCIQVLSVTSTVYRPVTLVELESLMQLPHESLEETIMLCRSILTVDRGTVYFVHQSAKDFLLQHQQHRIMLNGLAQVHHSIFRSALYTMSSILRRDMYDLKFPGAPVPETPPNQNLAPATYSCLHWVDHLLDGGPTAQQLQKCVPRFLKLHYLHCI</sequence>
<keyword evidence="1" id="KW-0677">Repeat</keyword>
<dbReference type="Proteomes" id="UP000654918">
    <property type="component" value="Unassembled WGS sequence"/>
</dbReference>
<organism evidence="3 4">
    <name type="scientific">Colletotrichum plurivorum</name>
    <dbReference type="NCBI Taxonomy" id="2175906"/>
    <lineage>
        <taxon>Eukaryota</taxon>
        <taxon>Fungi</taxon>
        <taxon>Dikarya</taxon>
        <taxon>Ascomycota</taxon>
        <taxon>Pezizomycotina</taxon>
        <taxon>Sordariomycetes</taxon>
        <taxon>Hypocreomycetidae</taxon>
        <taxon>Glomerellales</taxon>
        <taxon>Glomerellaceae</taxon>
        <taxon>Colletotrichum</taxon>
        <taxon>Colletotrichum orchidearum species complex</taxon>
    </lineage>
</organism>
<reference evidence="3" key="1">
    <citation type="journal article" date="2020" name="Phytopathology">
        <title>Genome Sequence Resources of Colletotrichum truncatum, C. plurivorum, C. musicola, and C. sojae: Four Species Pathogenic to Soybean (Glycine max).</title>
        <authorList>
            <person name="Rogerio F."/>
            <person name="Boufleur T.R."/>
            <person name="Ciampi-Guillardi M."/>
            <person name="Sukno S.A."/>
            <person name="Thon M.R."/>
            <person name="Massola Junior N.S."/>
            <person name="Baroncelli R."/>
        </authorList>
    </citation>
    <scope>NUCLEOTIDE SEQUENCE</scope>
    <source>
        <strain evidence="3">LFN00145</strain>
    </source>
</reference>
<feature type="domain" description="NACHT" evidence="2">
    <location>
        <begin position="92"/>
        <end position="239"/>
    </location>
</feature>
<evidence type="ECO:0000313" key="4">
    <source>
        <dbReference type="Proteomes" id="UP000654918"/>
    </source>
</evidence>
<dbReference type="InterPro" id="IPR007111">
    <property type="entry name" value="NACHT_NTPase"/>
</dbReference>
<dbReference type="InterPro" id="IPR027417">
    <property type="entry name" value="P-loop_NTPase"/>
</dbReference>
<dbReference type="PROSITE" id="PS50837">
    <property type="entry name" value="NACHT"/>
    <property type="match status" value="1"/>
</dbReference>
<keyword evidence="4" id="KW-1185">Reference proteome</keyword>
<dbReference type="Gene3D" id="3.40.50.300">
    <property type="entry name" value="P-loop containing nucleotide triphosphate hydrolases"/>
    <property type="match status" value="1"/>
</dbReference>
<comment type="caution">
    <text evidence="3">The sequence shown here is derived from an EMBL/GenBank/DDBJ whole genome shotgun (WGS) entry which is preliminary data.</text>
</comment>
<dbReference type="AlphaFoldDB" id="A0A8H6JWS9"/>
<protein>
    <submittedName>
        <fullName evidence="3">Vegetative incompatibility protein het-e-1</fullName>
    </submittedName>
</protein>
<name>A0A8H6JWS9_9PEZI</name>
<evidence type="ECO:0000313" key="3">
    <source>
        <dbReference type="EMBL" id="KAF6820857.1"/>
    </source>
</evidence>
<dbReference type="InterPro" id="IPR056884">
    <property type="entry name" value="NPHP3-like_N"/>
</dbReference>
<evidence type="ECO:0000256" key="1">
    <source>
        <dbReference type="ARBA" id="ARBA00022737"/>
    </source>
</evidence>
<gene>
    <name evidence="3" type="ORF">CPLU01_12671</name>
</gene>
<accession>A0A8H6JWS9</accession>
<dbReference type="EMBL" id="WIGO01000267">
    <property type="protein sequence ID" value="KAF6820857.1"/>
    <property type="molecule type" value="Genomic_DNA"/>
</dbReference>
<dbReference type="SUPFAM" id="SSF52540">
    <property type="entry name" value="P-loop containing nucleoside triphosphate hydrolases"/>
    <property type="match status" value="1"/>
</dbReference>
<dbReference type="PANTHER" id="PTHR10039">
    <property type="entry name" value="AMELOGENIN"/>
    <property type="match status" value="1"/>
</dbReference>
<dbReference type="Pfam" id="PF24883">
    <property type="entry name" value="NPHP3_N"/>
    <property type="match status" value="1"/>
</dbReference>
<proteinExistence type="predicted"/>